<dbReference type="Proteomes" id="UP000277326">
    <property type="component" value="Unassembled WGS sequence"/>
</dbReference>
<dbReference type="RefSeq" id="WP_147452886.1">
    <property type="nucleotide sequence ID" value="NZ_CP034145.1"/>
</dbReference>
<evidence type="ECO:0000256" key="1">
    <source>
        <dbReference type="SAM" id="Phobius"/>
    </source>
</evidence>
<gene>
    <name evidence="2" type="ORF">ATH50_0191</name>
</gene>
<sequence>MSIRSVETQAFGAPLTIPERVAAGLAALVGVAGHVVLGLAALLFFAIALGVV</sequence>
<reference evidence="2 3" key="1">
    <citation type="journal article" date="2015" name="Stand. Genomic Sci.">
        <title>Genomic Encyclopedia of Bacterial and Archaeal Type Strains, Phase III: the genomes of soil and plant-associated and newly described type strains.</title>
        <authorList>
            <person name="Whitman W.B."/>
            <person name="Woyke T."/>
            <person name="Klenk H.P."/>
            <person name="Zhou Y."/>
            <person name="Lilburn T.G."/>
            <person name="Beck B.J."/>
            <person name="De Vos P."/>
            <person name="Vandamme P."/>
            <person name="Eisen J.A."/>
            <person name="Garrity G."/>
            <person name="Hugenholtz P."/>
            <person name="Kyrpides N.C."/>
        </authorList>
    </citation>
    <scope>NUCLEOTIDE SEQUENCE [LARGE SCALE GENOMIC DNA]</scope>
    <source>
        <strain evidence="2 3">CGMCC 1.10124</strain>
    </source>
</reference>
<keyword evidence="1" id="KW-0812">Transmembrane</keyword>
<comment type="caution">
    <text evidence="2">The sequence shown here is derived from an EMBL/GenBank/DDBJ whole genome shotgun (WGS) entry which is preliminary data.</text>
</comment>
<dbReference type="AlphaFoldDB" id="A0A3M0DSC4"/>
<dbReference type="GeneID" id="44638267"/>
<protein>
    <submittedName>
        <fullName evidence="2">Uncharacterized protein</fullName>
    </submittedName>
</protein>
<keyword evidence="1" id="KW-0472">Membrane</keyword>
<accession>A0A3M0DSC4</accession>
<dbReference type="EMBL" id="REFS01000001">
    <property type="protein sequence ID" value="RMB25108.1"/>
    <property type="molecule type" value="Genomic_DNA"/>
</dbReference>
<feature type="transmembrane region" description="Helical" evidence="1">
    <location>
        <begin position="21"/>
        <end position="49"/>
    </location>
</feature>
<evidence type="ECO:0000313" key="3">
    <source>
        <dbReference type="Proteomes" id="UP000277326"/>
    </source>
</evidence>
<evidence type="ECO:0000313" key="2">
    <source>
        <dbReference type="EMBL" id="RMB25108.1"/>
    </source>
</evidence>
<proteinExistence type="predicted"/>
<keyword evidence="1" id="KW-1133">Transmembrane helix</keyword>
<organism evidence="2 3">
    <name type="scientific">Haloplanus aerogenes</name>
    <dbReference type="NCBI Taxonomy" id="660522"/>
    <lineage>
        <taxon>Archaea</taxon>
        <taxon>Methanobacteriati</taxon>
        <taxon>Methanobacteriota</taxon>
        <taxon>Stenosarchaea group</taxon>
        <taxon>Halobacteria</taxon>
        <taxon>Halobacteriales</taxon>
        <taxon>Haloferacaceae</taxon>
        <taxon>Haloplanus</taxon>
    </lineage>
</organism>
<name>A0A3M0DSC4_9EURY</name>